<gene>
    <name evidence="1" type="ORF">B296_00016294</name>
</gene>
<sequence>MTRADVKALQALEAMKLCHDFDSTMSVKSLATIRKHYSIPTEYVLHAPTPWQRPYHTCPEGFNISIDAWEVGLRFPLHPEIPPEEATRKMPEVSGKRPVEVPSGQWKKAKVLGWHKSRHEDYSVDKFHLGLTSPSLVFANALTRLLPWQSHHYYMTLFDRVHDFGRVIIALDNKSDVLQKEVQKLKAGGDPDTVVVVEQWGSEAQPLVDCLKNELEEVTR</sequence>
<dbReference type="Proteomes" id="UP000287651">
    <property type="component" value="Unassembled WGS sequence"/>
</dbReference>
<accession>A0A426ZUB2</accession>
<organism evidence="1 2">
    <name type="scientific">Ensete ventricosum</name>
    <name type="common">Abyssinian banana</name>
    <name type="synonym">Musa ensete</name>
    <dbReference type="NCBI Taxonomy" id="4639"/>
    <lineage>
        <taxon>Eukaryota</taxon>
        <taxon>Viridiplantae</taxon>
        <taxon>Streptophyta</taxon>
        <taxon>Embryophyta</taxon>
        <taxon>Tracheophyta</taxon>
        <taxon>Spermatophyta</taxon>
        <taxon>Magnoliopsida</taxon>
        <taxon>Liliopsida</taxon>
        <taxon>Zingiberales</taxon>
        <taxon>Musaceae</taxon>
        <taxon>Ensete</taxon>
    </lineage>
</organism>
<protein>
    <submittedName>
        <fullName evidence="1">Uncharacterized protein</fullName>
    </submittedName>
</protein>
<proteinExistence type="predicted"/>
<name>A0A426ZUB2_ENSVE</name>
<dbReference type="AlphaFoldDB" id="A0A426ZUB2"/>
<evidence type="ECO:0000313" key="1">
    <source>
        <dbReference type="EMBL" id="RRT67565.1"/>
    </source>
</evidence>
<comment type="caution">
    <text evidence="1">The sequence shown here is derived from an EMBL/GenBank/DDBJ whole genome shotgun (WGS) entry which is preliminary data.</text>
</comment>
<dbReference type="EMBL" id="AMZH03004995">
    <property type="protein sequence ID" value="RRT67565.1"/>
    <property type="molecule type" value="Genomic_DNA"/>
</dbReference>
<evidence type="ECO:0000313" key="2">
    <source>
        <dbReference type="Proteomes" id="UP000287651"/>
    </source>
</evidence>
<reference evidence="1 2" key="1">
    <citation type="journal article" date="2014" name="Agronomy (Basel)">
        <title>A Draft Genome Sequence for Ensete ventricosum, the Drought-Tolerant Tree Against Hunger.</title>
        <authorList>
            <person name="Harrison J."/>
            <person name="Moore K.A."/>
            <person name="Paszkiewicz K."/>
            <person name="Jones T."/>
            <person name="Grant M."/>
            <person name="Ambacheew D."/>
            <person name="Muzemil S."/>
            <person name="Studholme D.J."/>
        </authorList>
    </citation>
    <scope>NUCLEOTIDE SEQUENCE [LARGE SCALE GENOMIC DNA]</scope>
</reference>